<dbReference type="InterPro" id="IPR029063">
    <property type="entry name" value="SAM-dependent_MTases_sf"/>
</dbReference>
<evidence type="ECO:0000313" key="2">
    <source>
        <dbReference type="Proteomes" id="UP000067626"/>
    </source>
</evidence>
<evidence type="ECO:0008006" key="3">
    <source>
        <dbReference type="Google" id="ProtNLM"/>
    </source>
</evidence>
<dbReference type="Gene3D" id="3.40.50.150">
    <property type="entry name" value="Vaccinia Virus protein VP39"/>
    <property type="match status" value="1"/>
</dbReference>
<reference evidence="1 2" key="1">
    <citation type="submission" date="2015-07" db="EMBL/GenBank/DDBJ databases">
        <title>Genome analysis of myxobacterium Chondromyces crocatus Cm c5 reveals a high potential for natural compound synthesis and the genetic basis for the loss of fruiting body formation.</title>
        <authorList>
            <person name="Zaburannyi N."/>
            <person name="Bunk B."/>
            <person name="Maier J."/>
            <person name="Overmann J."/>
            <person name="Mueller R."/>
        </authorList>
    </citation>
    <scope>NUCLEOTIDE SEQUENCE [LARGE SCALE GENOMIC DNA]</scope>
    <source>
        <strain evidence="1 2">Cm c5</strain>
    </source>
</reference>
<keyword evidence="2" id="KW-1185">Reference proteome</keyword>
<dbReference type="AlphaFoldDB" id="A0A0K1EEK0"/>
<accession>A0A0K1EEK0</accession>
<protein>
    <recommendedName>
        <fullName evidence="3">Methyltransferase domain-containing protein</fullName>
    </recommendedName>
</protein>
<dbReference type="KEGG" id="ccro:CMC5_032490"/>
<proteinExistence type="predicted"/>
<dbReference type="OrthoDB" id="156228at2"/>
<dbReference type="EMBL" id="CP012159">
    <property type="protein sequence ID" value="AKT39102.1"/>
    <property type="molecule type" value="Genomic_DNA"/>
</dbReference>
<dbReference type="Proteomes" id="UP000067626">
    <property type="component" value="Chromosome"/>
</dbReference>
<dbReference type="PATRIC" id="fig|52.7.peg.3572"/>
<evidence type="ECO:0000313" key="1">
    <source>
        <dbReference type="EMBL" id="AKT39102.1"/>
    </source>
</evidence>
<sequence length="316" mass="34224">MLETLWDRYTASGLDAAASVEGLTPEGLFYLAFLAFADERYAEAEGFARRAAAEAPGDALFRAGVMYLARVVREGKHQVYVSPEGFGAFIRGGGNVGLYEATSAALARHYPEAAFDLLDVGPGDGLALLPALTPAVRKVSLVEPAAPLLAQCTEALAARSVAFEAFNGSGQAFVADPAVASRRWGIVQATFSLHAVPPAERVALLRWLREHGEALLVAEFDAPSMEAPLSPAIVRYVLDHYRKGIAEYEGATYDTVVQGFLMPVMFGYVDRGVTRVTFEEPIGAWEAVLREAGFAQVQRVPLYPYWWADAHLLVAR</sequence>
<gene>
    <name evidence="1" type="ORF">CMC5_032490</name>
</gene>
<name>A0A0K1EEK0_CHOCO</name>
<dbReference type="SUPFAM" id="SSF53335">
    <property type="entry name" value="S-adenosyl-L-methionine-dependent methyltransferases"/>
    <property type="match status" value="1"/>
</dbReference>
<organism evidence="1 2">
    <name type="scientific">Chondromyces crocatus</name>
    <dbReference type="NCBI Taxonomy" id="52"/>
    <lineage>
        <taxon>Bacteria</taxon>
        <taxon>Pseudomonadati</taxon>
        <taxon>Myxococcota</taxon>
        <taxon>Polyangia</taxon>
        <taxon>Polyangiales</taxon>
        <taxon>Polyangiaceae</taxon>
        <taxon>Chondromyces</taxon>
    </lineage>
</organism>